<comment type="caution">
    <text evidence="1">The sequence shown here is derived from an EMBL/GenBank/DDBJ whole genome shotgun (WGS) entry which is preliminary data.</text>
</comment>
<evidence type="ECO:0000313" key="2">
    <source>
        <dbReference type="Proteomes" id="UP000732105"/>
    </source>
</evidence>
<sequence length="157" mass="18503">MKYILIISIAVILVSCSSGDEPSAFVDVSIELSVLDIDGNDLLNPNNDDSFKESDIKLYYVINEEKREVYDPNMQYPRNFFIFKEGAIYRIRLLLNNDKSDDKPITYIQWNDKDSDTISAEFYRTNNLTRKEKVWFNDKLIYEFDDNTSESFYKLTK</sequence>
<dbReference type="EMBL" id="RZNH01000051">
    <property type="protein sequence ID" value="NOU62083.1"/>
    <property type="molecule type" value="Genomic_DNA"/>
</dbReference>
<evidence type="ECO:0008006" key="3">
    <source>
        <dbReference type="Google" id="ProtNLM"/>
    </source>
</evidence>
<name>A0ABX1X0Z4_9BACT</name>
<dbReference type="PROSITE" id="PS51257">
    <property type="entry name" value="PROKAR_LIPOPROTEIN"/>
    <property type="match status" value="1"/>
</dbReference>
<keyword evidence="2" id="KW-1185">Reference proteome</keyword>
<accession>A0ABX1X0Z4</accession>
<organism evidence="1 2">
    <name type="scientific">Marinifilum caeruleilacunae</name>
    <dbReference type="NCBI Taxonomy" id="2499076"/>
    <lineage>
        <taxon>Bacteria</taxon>
        <taxon>Pseudomonadati</taxon>
        <taxon>Bacteroidota</taxon>
        <taxon>Bacteroidia</taxon>
        <taxon>Marinilabiliales</taxon>
        <taxon>Marinifilaceae</taxon>
    </lineage>
</organism>
<reference evidence="1 2" key="1">
    <citation type="submission" date="2018-12" db="EMBL/GenBank/DDBJ databases">
        <title>Marinifilum JC070 sp. nov., a marine bacterium isolated from Yongle Blue Hole in the South China Sea.</title>
        <authorList>
            <person name="Fu T."/>
        </authorList>
    </citation>
    <scope>NUCLEOTIDE SEQUENCE [LARGE SCALE GENOMIC DNA]</scope>
    <source>
        <strain evidence="1 2">JC070</strain>
    </source>
</reference>
<protein>
    <recommendedName>
        <fullName evidence="3">Lipoprotein</fullName>
    </recommendedName>
</protein>
<proteinExistence type="predicted"/>
<dbReference type="Proteomes" id="UP000732105">
    <property type="component" value="Unassembled WGS sequence"/>
</dbReference>
<gene>
    <name evidence="1" type="ORF">ELS83_19975</name>
</gene>
<evidence type="ECO:0000313" key="1">
    <source>
        <dbReference type="EMBL" id="NOU62083.1"/>
    </source>
</evidence>
<dbReference type="RefSeq" id="WP_171597344.1">
    <property type="nucleotide sequence ID" value="NZ_RZNH01000051.1"/>
</dbReference>